<evidence type="ECO:0000313" key="4">
    <source>
        <dbReference type="Proteomes" id="UP000315003"/>
    </source>
</evidence>
<keyword evidence="2" id="KW-1133">Transmembrane helix</keyword>
<dbReference type="AlphaFoldDB" id="A0A517SUR7"/>
<protein>
    <submittedName>
        <fullName evidence="3">Uncharacterized protein</fullName>
    </submittedName>
</protein>
<dbReference type="Proteomes" id="UP000315003">
    <property type="component" value="Chromosome"/>
</dbReference>
<feature type="region of interest" description="Disordered" evidence="1">
    <location>
        <begin position="1"/>
        <end position="20"/>
    </location>
</feature>
<evidence type="ECO:0000313" key="3">
    <source>
        <dbReference type="EMBL" id="QDT59840.1"/>
    </source>
</evidence>
<keyword evidence="4" id="KW-1185">Reference proteome</keyword>
<name>A0A517SUR7_9BACT</name>
<dbReference type="RefSeq" id="WP_145271955.1">
    <property type="nucleotide sequence ID" value="NZ_CP036272.1"/>
</dbReference>
<sequence>MPLASSARKAQQVDDFDEKPQGLGIKSEAELVIHAKPRKRSVSRKKQAQNRWLAIALTGAGIAVALGAVGLAILVSGWMSPSPDTMISPLDLAEEIKAADKALVQSYDSLETKDDAEAFVDNIQTAAANAKQFLARAILSRALNEEESDKLTPLKRFAAPSPVKAQQIAGLIADLPAEEQAKLADLQNAAVAHRIAIDYLTKANVDLATPDSEAETIDHDLIEEWRHINRLIAKQILKADKSSNQTTEDQEDRLNAISKIYSPIQSEVRISINQLEKRAAERAQLTADQIFVSHQYHQALTTVQTGFIVLTGEHNLEMKELGLDLAKDFQRALTAVTTARQANAETLANDKKSTTEEADTFDSLNEAIEKPDDEQASAVVNAVKNDPRFDFEKDAGTKNDPVMGEIPK</sequence>
<evidence type="ECO:0000256" key="1">
    <source>
        <dbReference type="SAM" id="MobiDB-lite"/>
    </source>
</evidence>
<dbReference type="EMBL" id="CP036272">
    <property type="protein sequence ID" value="QDT59840.1"/>
    <property type="molecule type" value="Genomic_DNA"/>
</dbReference>
<evidence type="ECO:0000256" key="2">
    <source>
        <dbReference type="SAM" id="Phobius"/>
    </source>
</evidence>
<accession>A0A517SUR7</accession>
<organism evidence="3 4">
    <name type="scientific">Stieleria bergensis</name>
    <dbReference type="NCBI Taxonomy" id="2528025"/>
    <lineage>
        <taxon>Bacteria</taxon>
        <taxon>Pseudomonadati</taxon>
        <taxon>Planctomycetota</taxon>
        <taxon>Planctomycetia</taxon>
        <taxon>Pirellulales</taxon>
        <taxon>Pirellulaceae</taxon>
        <taxon>Stieleria</taxon>
    </lineage>
</organism>
<feature type="transmembrane region" description="Helical" evidence="2">
    <location>
        <begin position="52"/>
        <end position="79"/>
    </location>
</feature>
<reference evidence="3 4" key="1">
    <citation type="submission" date="2019-02" db="EMBL/GenBank/DDBJ databases">
        <title>Deep-cultivation of Planctomycetes and their phenomic and genomic characterization uncovers novel biology.</title>
        <authorList>
            <person name="Wiegand S."/>
            <person name="Jogler M."/>
            <person name="Boedeker C."/>
            <person name="Pinto D."/>
            <person name="Vollmers J."/>
            <person name="Rivas-Marin E."/>
            <person name="Kohn T."/>
            <person name="Peeters S.H."/>
            <person name="Heuer A."/>
            <person name="Rast P."/>
            <person name="Oberbeckmann S."/>
            <person name="Bunk B."/>
            <person name="Jeske O."/>
            <person name="Meyerdierks A."/>
            <person name="Storesund J.E."/>
            <person name="Kallscheuer N."/>
            <person name="Luecker S."/>
            <person name="Lage O.M."/>
            <person name="Pohl T."/>
            <person name="Merkel B.J."/>
            <person name="Hornburger P."/>
            <person name="Mueller R.-W."/>
            <person name="Bruemmer F."/>
            <person name="Labrenz M."/>
            <person name="Spormann A.M."/>
            <person name="Op den Camp H."/>
            <person name="Overmann J."/>
            <person name="Amann R."/>
            <person name="Jetten M.S.M."/>
            <person name="Mascher T."/>
            <person name="Medema M.H."/>
            <person name="Devos D.P."/>
            <person name="Kaster A.-K."/>
            <person name="Ovreas L."/>
            <person name="Rohde M."/>
            <person name="Galperin M.Y."/>
            <person name="Jogler C."/>
        </authorList>
    </citation>
    <scope>NUCLEOTIDE SEQUENCE [LARGE SCALE GENOMIC DNA]</scope>
    <source>
        <strain evidence="3 4">SV_7m_r</strain>
    </source>
</reference>
<proteinExistence type="predicted"/>
<keyword evidence="2" id="KW-0472">Membrane</keyword>
<feature type="region of interest" description="Disordered" evidence="1">
    <location>
        <begin position="388"/>
        <end position="408"/>
    </location>
</feature>
<keyword evidence="2" id="KW-0812">Transmembrane</keyword>
<gene>
    <name evidence="3" type="ORF">SV7mr_23520</name>
</gene>
<feature type="compositionally biased region" description="Basic and acidic residues" evidence="1">
    <location>
        <begin position="388"/>
        <end position="397"/>
    </location>
</feature>